<protein>
    <submittedName>
        <fullName evidence="1">Uncharacterized protein</fullName>
    </submittedName>
</protein>
<dbReference type="AlphaFoldDB" id="A0A368K5P0"/>
<organism evidence="1 2">
    <name type="scientific">Phyllobacterium salinisoli</name>
    <dbReference type="NCBI Taxonomy" id="1899321"/>
    <lineage>
        <taxon>Bacteria</taxon>
        <taxon>Pseudomonadati</taxon>
        <taxon>Pseudomonadota</taxon>
        <taxon>Alphaproteobacteria</taxon>
        <taxon>Hyphomicrobiales</taxon>
        <taxon>Phyllobacteriaceae</taxon>
        <taxon>Phyllobacterium</taxon>
    </lineage>
</organism>
<evidence type="ECO:0000313" key="2">
    <source>
        <dbReference type="Proteomes" id="UP000253420"/>
    </source>
</evidence>
<comment type="caution">
    <text evidence="1">The sequence shown here is derived from an EMBL/GenBank/DDBJ whole genome shotgun (WGS) entry which is preliminary data.</text>
</comment>
<accession>A0A368K5P0</accession>
<proteinExistence type="predicted"/>
<dbReference type="RefSeq" id="WP_114440132.1">
    <property type="nucleotide sequence ID" value="NZ_QOZG01000003.1"/>
</dbReference>
<name>A0A368K5P0_9HYPH</name>
<keyword evidence="2" id="KW-1185">Reference proteome</keyword>
<reference evidence="1 2" key="1">
    <citation type="submission" date="2018-07" db="EMBL/GenBank/DDBJ databases">
        <title>The draft genome of Phyllobacterium salinisoli.</title>
        <authorList>
            <person name="Liu L."/>
            <person name="Li L."/>
            <person name="Zhang X."/>
            <person name="Liang L."/>
        </authorList>
    </citation>
    <scope>NUCLEOTIDE SEQUENCE [LARGE SCALE GENOMIC DNA]</scope>
    <source>
        <strain evidence="1 2">LLAN61</strain>
    </source>
</reference>
<gene>
    <name evidence="1" type="ORF">DUT91_09630</name>
</gene>
<sequence length="60" mass="7141">MNIVGRHQFAREGGEMRCRFSTIIEKDMRQIASSVTFSKGQARRYQREYALIRNRPKHEV</sequence>
<evidence type="ECO:0000313" key="1">
    <source>
        <dbReference type="EMBL" id="RCS24514.1"/>
    </source>
</evidence>
<dbReference type="EMBL" id="QOZG01000003">
    <property type="protein sequence ID" value="RCS24514.1"/>
    <property type="molecule type" value="Genomic_DNA"/>
</dbReference>
<dbReference type="Proteomes" id="UP000253420">
    <property type="component" value="Unassembled WGS sequence"/>
</dbReference>